<keyword evidence="3" id="KW-0560">Oxidoreductase</keyword>
<gene>
    <name evidence="5" type="ORF">GX50_01767</name>
</gene>
<dbReference type="PRINTS" id="PR00081">
    <property type="entry name" value="GDHRDH"/>
</dbReference>
<dbReference type="Proteomes" id="UP000226031">
    <property type="component" value="Unassembled WGS sequence"/>
</dbReference>
<evidence type="ECO:0000313" key="5">
    <source>
        <dbReference type="EMBL" id="PGH35429.1"/>
    </source>
</evidence>
<dbReference type="Gene3D" id="3.40.50.720">
    <property type="entry name" value="NAD(P)-binding Rossmann-like Domain"/>
    <property type="match status" value="1"/>
</dbReference>
<dbReference type="InterPro" id="IPR036291">
    <property type="entry name" value="NAD(P)-bd_dom_sf"/>
</dbReference>
<dbReference type="SUPFAM" id="SSF51735">
    <property type="entry name" value="NAD(P)-binding Rossmann-fold domains"/>
    <property type="match status" value="1"/>
</dbReference>
<comment type="similarity">
    <text evidence="1 4">Belongs to the short-chain dehydrogenases/reductases (SDR) family.</text>
</comment>
<dbReference type="CDD" id="cd05233">
    <property type="entry name" value="SDR_c"/>
    <property type="match status" value="1"/>
</dbReference>
<reference evidence="5 6" key="1">
    <citation type="submission" date="2017-10" db="EMBL/GenBank/DDBJ databases">
        <title>Comparative genomics in systemic dimorphic fungi from Ajellomycetaceae.</title>
        <authorList>
            <person name="Munoz J.F."/>
            <person name="Mcewen J.G."/>
            <person name="Clay O.K."/>
            <person name="Cuomo C.A."/>
        </authorList>
    </citation>
    <scope>NUCLEOTIDE SEQUENCE [LARGE SCALE GENOMIC DNA]</scope>
    <source>
        <strain evidence="5 6">UAMH4076</strain>
    </source>
</reference>
<dbReference type="FunFam" id="3.40.50.720:FF:000173">
    <property type="entry name" value="3-oxoacyl-[acyl-carrier protein] reductase"/>
    <property type="match status" value="1"/>
</dbReference>
<dbReference type="PRINTS" id="PR00080">
    <property type="entry name" value="SDRFAMILY"/>
</dbReference>
<name>A0A2B7ZQI3_9EURO</name>
<comment type="caution">
    <text evidence="5">The sequence shown here is derived from an EMBL/GenBank/DDBJ whole genome shotgun (WGS) entry which is preliminary data.</text>
</comment>
<protein>
    <submittedName>
        <fullName evidence="5">3-oxoacyl-[acyl-carrier protein] reductase</fullName>
    </submittedName>
</protein>
<dbReference type="PANTHER" id="PTHR42760">
    <property type="entry name" value="SHORT-CHAIN DEHYDROGENASES/REDUCTASES FAMILY MEMBER"/>
    <property type="match status" value="1"/>
</dbReference>
<dbReference type="GO" id="GO:0048038">
    <property type="term" value="F:quinone binding"/>
    <property type="evidence" value="ECO:0007669"/>
    <property type="project" value="TreeGrafter"/>
</dbReference>
<dbReference type="PROSITE" id="PS00061">
    <property type="entry name" value="ADH_SHORT"/>
    <property type="match status" value="1"/>
</dbReference>
<dbReference type="AlphaFoldDB" id="A0A2B7ZQI3"/>
<evidence type="ECO:0000256" key="2">
    <source>
        <dbReference type="ARBA" id="ARBA00022857"/>
    </source>
</evidence>
<dbReference type="VEuPathDB" id="FungiDB:EMCG_05977"/>
<dbReference type="GO" id="GO:0016616">
    <property type="term" value="F:oxidoreductase activity, acting on the CH-OH group of donors, NAD or NADP as acceptor"/>
    <property type="evidence" value="ECO:0007669"/>
    <property type="project" value="TreeGrafter"/>
</dbReference>
<evidence type="ECO:0000313" key="6">
    <source>
        <dbReference type="Proteomes" id="UP000226031"/>
    </source>
</evidence>
<dbReference type="GO" id="GO:0006633">
    <property type="term" value="P:fatty acid biosynthetic process"/>
    <property type="evidence" value="ECO:0007669"/>
    <property type="project" value="TreeGrafter"/>
</dbReference>
<organism evidence="5 6">
    <name type="scientific">[Emmonsia] crescens</name>
    <dbReference type="NCBI Taxonomy" id="73230"/>
    <lineage>
        <taxon>Eukaryota</taxon>
        <taxon>Fungi</taxon>
        <taxon>Dikarya</taxon>
        <taxon>Ascomycota</taxon>
        <taxon>Pezizomycotina</taxon>
        <taxon>Eurotiomycetes</taxon>
        <taxon>Eurotiomycetidae</taxon>
        <taxon>Onygenales</taxon>
        <taxon>Ajellomycetaceae</taxon>
        <taxon>Emergomyces</taxon>
    </lineage>
</organism>
<accession>A0A2B7ZQI3</accession>
<keyword evidence="2" id="KW-0521">NADP</keyword>
<dbReference type="PANTHER" id="PTHR42760:SF127">
    <property type="entry name" value="3-KETOACYL-ACYL CARRIER PROTEIN REDUCTASE-RELATED"/>
    <property type="match status" value="1"/>
</dbReference>
<dbReference type="InterPro" id="IPR002347">
    <property type="entry name" value="SDR_fam"/>
</dbReference>
<evidence type="ECO:0000256" key="1">
    <source>
        <dbReference type="ARBA" id="ARBA00006484"/>
    </source>
</evidence>
<keyword evidence="6" id="KW-1185">Reference proteome</keyword>
<sequence>MASLNEIEGRLALITGASSGIGAACARRLAKRGVHLALTYSKNIDGMCAVLDSVKQQEQSSGSPLRTSIHQVDVAVPEQISRMFQEIEQEHNQTPDILVSNAGYSKRIPQIWDISLEEFDYTINVNLRASFILVKGVVERMKEQRWGRIVFMASIAGYGGGINGCHYAASKGGMTGMMKNLSTRLAEYNISVNDVAPAMIGETGMIPNAQAIPEVAVGIPLGRLGTPEEVANVVEMCVQTGYLTGQSVLLAGGLK</sequence>
<dbReference type="STRING" id="73230.A0A2B7ZQI3"/>
<evidence type="ECO:0000256" key="3">
    <source>
        <dbReference type="ARBA" id="ARBA00023002"/>
    </source>
</evidence>
<proteinExistence type="inferred from homology"/>
<dbReference type="InterPro" id="IPR020904">
    <property type="entry name" value="Sc_DH/Rdtase_CS"/>
</dbReference>
<dbReference type="Pfam" id="PF00106">
    <property type="entry name" value="adh_short"/>
    <property type="match status" value="1"/>
</dbReference>
<dbReference type="EMBL" id="PDND01000022">
    <property type="protein sequence ID" value="PGH35429.1"/>
    <property type="molecule type" value="Genomic_DNA"/>
</dbReference>
<evidence type="ECO:0000256" key="4">
    <source>
        <dbReference type="RuleBase" id="RU000363"/>
    </source>
</evidence>